<dbReference type="PANTHER" id="PTHR42901">
    <property type="entry name" value="ALCOHOL DEHYDROGENASE"/>
    <property type="match status" value="1"/>
</dbReference>
<evidence type="ECO:0000313" key="4">
    <source>
        <dbReference type="Proteomes" id="UP000227088"/>
    </source>
</evidence>
<dbReference type="AlphaFoldDB" id="A0A1Y5HYE5"/>
<evidence type="ECO:0000256" key="1">
    <source>
        <dbReference type="ARBA" id="ARBA00006484"/>
    </source>
</evidence>
<accession>A0A1Y5HYE5</accession>
<reference evidence="4" key="1">
    <citation type="journal article" date="2017" name="Proc. Natl. Acad. Sci. U.S.A.">
        <title>Simulation of Deepwater Horizon oil plume reveals substrate specialization within a complex community of hydrocarbon degraders.</title>
        <authorList>
            <person name="Hu P."/>
            <person name="Dubinsky E.A."/>
            <person name="Probst A.J."/>
            <person name="Wang J."/>
            <person name="Sieber C.M.K."/>
            <person name="Tom L.M."/>
            <person name="Gardinali P."/>
            <person name="Banfield J.F."/>
            <person name="Atlas R.M."/>
            <person name="Andersen G.L."/>
        </authorList>
    </citation>
    <scope>NUCLEOTIDE SEQUENCE [LARGE SCALE GENOMIC DNA]</scope>
</reference>
<sequence>MSQAVAENKQKLKDRVILVTGASYGIGAHAALAYAREGATVILLGRTQDMLEAVYDRIEEEGLPQAAVLPFDLGCNDEEKFIELADLIAREFGRLDGALLNAGVLGQKAPLESYKWAAWKQVMDINVNGQFLLAKSITPLLEKSEHGASLVLTSSSVGREGRAYWGAYSVSKFAIEGMMQILAEELYDSRNIRVNSLNPGGTRTSMRAEAYPAENPAHLTTPDQIMDIHVYLMSDESKHINGQALDAQPKK</sequence>
<dbReference type="NCBIfam" id="NF006509">
    <property type="entry name" value="PRK08945.1"/>
    <property type="match status" value="1"/>
</dbReference>
<name>A0A1Y5HYE5_OLEAN</name>
<gene>
    <name evidence="3" type="ORF">A9R00_07835</name>
</gene>
<dbReference type="Gene3D" id="3.40.50.720">
    <property type="entry name" value="NAD(P)-binding Rossmann-like Domain"/>
    <property type="match status" value="1"/>
</dbReference>
<dbReference type="PROSITE" id="PS00061">
    <property type="entry name" value="ADH_SHORT"/>
    <property type="match status" value="1"/>
</dbReference>
<dbReference type="Proteomes" id="UP000227088">
    <property type="component" value="Unassembled WGS sequence"/>
</dbReference>
<dbReference type="GO" id="GO:0016491">
    <property type="term" value="F:oxidoreductase activity"/>
    <property type="evidence" value="ECO:0007669"/>
    <property type="project" value="UniProtKB-KW"/>
</dbReference>
<dbReference type="InterPro" id="IPR002347">
    <property type="entry name" value="SDR_fam"/>
</dbReference>
<comment type="similarity">
    <text evidence="1">Belongs to the short-chain dehydrogenases/reductases (SDR) family.</text>
</comment>
<proteinExistence type="inferred from homology"/>
<dbReference type="InterPro" id="IPR036291">
    <property type="entry name" value="NAD(P)-bd_dom_sf"/>
</dbReference>
<evidence type="ECO:0000256" key="2">
    <source>
        <dbReference type="ARBA" id="ARBA00023002"/>
    </source>
</evidence>
<dbReference type="Pfam" id="PF00106">
    <property type="entry name" value="adh_short"/>
    <property type="match status" value="1"/>
</dbReference>
<organism evidence="3 4">
    <name type="scientific">Oleispira antarctica</name>
    <dbReference type="NCBI Taxonomy" id="188908"/>
    <lineage>
        <taxon>Bacteria</taxon>
        <taxon>Pseudomonadati</taxon>
        <taxon>Pseudomonadota</taxon>
        <taxon>Gammaproteobacteria</taxon>
        <taxon>Oceanospirillales</taxon>
        <taxon>Oceanospirillaceae</taxon>
        <taxon>Oleispira</taxon>
    </lineage>
</organism>
<evidence type="ECO:0000313" key="3">
    <source>
        <dbReference type="EMBL" id="OUS40102.1"/>
    </source>
</evidence>
<comment type="caution">
    <text evidence="3">The sequence shown here is derived from an EMBL/GenBank/DDBJ whole genome shotgun (WGS) entry which is preliminary data.</text>
</comment>
<protein>
    <submittedName>
        <fullName evidence="3">YciK family oxidoreductase</fullName>
    </submittedName>
</protein>
<dbReference type="PANTHER" id="PTHR42901:SF1">
    <property type="entry name" value="ALCOHOL DEHYDROGENASE"/>
    <property type="match status" value="1"/>
</dbReference>
<dbReference type="InterPro" id="IPR020904">
    <property type="entry name" value="Sc_DH/Rdtase_CS"/>
</dbReference>
<keyword evidence="2" id="KW-0560">Oxidoreductase</keyword>
<dbReference type="PRINTS" id="PR00081">
    <property type="entry name" value="GDHRDH"/>
</dbReference>
<dbReference type="EMBL" id="MABE01000438">
    <property type="protein sequence ID" value="OUS40102.1"/>
    <property type="molecule type" value="Genomic_DNA"/>
</dbReference>
<dbReference type="SUPFAM" id="SSF51735">
    <property type="entry name" value="NAD(P)-binding Rossmann-fold domains"/>
    <property type="match status" value="1"/>
</dbReference>